<gene>
    <name evidence="11" type="primary">ncaph2_0</name>
    <name evidence="11" type="ORF">g.34072</name>
</gene>
<evidence type="ECO:0000259" key="8">
    <source>
        <dbReference type="Pfam" id="PF06278"/>
    </source>
</evidence>
<dbReference type="InterPro" id="IPR031719">
    <property type="entry name" value="H2_M"/>
</dbReference>
<dbReference type="InterPro" id="IPR031739">
    <property type="entry name" value="Ncaph2"/>
</dbReference>
<dbReference type="Pfam" id="PF06278">
    <property type="entry name" value="CNDH2_N"/>
    <property type="match status" value="1"/>
</dbReference>
<evidence type="ECO:0000256" key="4">
    <source>
        <dbReference type="ARBA" id="ARBA00023067"/>
    </source>
</evidence>
<feature type="region of interest" description="Disordered" evidence="7">
    <location>
        <begin position="132"/>
        <end position="173"/>
    </location>
</feature>
<feature type="compositionally biased region" description="Polar residues" evidence="7">
    <location>
        <begin position="303"/>
        <end position="314"/>
    </location>
</feature>
<reference evidence="11" key="1">
    <citation type="submission" date="2015-07" db="EMBL/GenBank/DDBJ databases">
        <title>Transcriptome Assembly of Anthurium amnicola.</title>
        <authorList>
            <person name="Suzuki J."/>
        </authorList>
    </citation>
    <scope>NUCLEOTIDE SEQUENCE</scope>
</reference>
<name>A0A1D1YP04_9ARAE</name>
<evidence type="ECO:0000256" key="2">
    <source>
        <dbReference type="ARBA" id="ARBA00007844"/>
    </source>
</evidence>
<feature type="region of interest" description="Disordered" evidence="7">
    <location>
        <begin position="302"/>
        <end position="357"/>
    </location>
</feature>
<keyword evidence="5" id="KW-0539">Nucleus</keyword>
<feature type="compositionally biased region" description="Polar residues" evidence="7">
    <location>
        <begin position="135"/>
        <end position="153"/>
    </location>
</feature>
<comment type="similarity">
    <text evidence="2">Belongs to the CND2 H2 (condensin-2 subunit 2) family.</text>
</comment>
<dbReference type="Gene3D" id="1.10.10.580">
    <property type="entry name" value="Structural maintenance of chromosome 1. Chain E"/>
    <property type="match status" value="1"/>
</dbReference>
<sequence>GGGGGGIGVVDRPAAAKDVSCSGPVSSEMSGEESWAPGEAGASRSGGRFHILQPNRDLHLNWTVDLAKNLEDYLLKICSGEIDADGPQPAHLSINFAEAAMLLQGSVQVYSRKVEYLYTLVLNALEFISQKRQDQNGNSSAQPDGSEDNTVNNEDNEKFLGLDDVPVDPNNCLDDEHKKDDISKLFMKPPANLLVLEGDCLDTKVDAGELDSYLLSTCNFYGDFILLDPCDAGAVYDFIKGKGNGKERNATCRGSSARSNIRTTYCSPSARKSGSKVHKSTSGKKQDANFGQRLENKFASHAGENNTCSGSYVQRGSPENDMRHADEPDILYPALSDDSDDDDPWRPLNPHEPGNLRVKPFRKGKIFRRKFTSFSKGDNISLQFPLAKLEGTINPEFTEALVKQLHARTNLQSSQSPLFFEKLRQSLIGGDHEAYNGLGDFEDENHDAEGNSDLCDSEQDDIKMPQNTVNIDSEVPVQHKKQSDDNAQFDDSVAFGNDDMGPQRSLEDLCRSHLDALLASIAETEKQTELATRVSTWKQKIEHTLEDQDSRPPFDIHQYGENIMEKLYLEADNGASMCFTDIVMGQAKHDIARTFSALLQLVNNGNVDLDKRQSMAESICYTSSNPFYVRLLGLERREEMQFNHSKKRVKSPLRKGYSKLHPSSSKFTSPVKSLHQIGKVSIKLGKGSVIRCTPEGKRRRRSRLVEPVDLPSA</sequence>
<feature type="compositionally biased region" description="Basic residues" evidence="7">
    <location>
        <begin position="273"/>
        <end position="282"/>
    </location>
</feature>
<keyword evidence="4" id="KW-0226">DNA condensation</keyword>
<feature type="domain" description="Condensin II complex subunit H2 N-terminal" evidence="8">
    <location>
        <begin position="48"/>
        <end position="166"/>
    </location>
</feature>
<feature type="domain" description="Condensin-2 complex subunit H2 C-terminal" evidence="9">
    <location>
        <begin position="505"/>
        <end position="639"/>
    </location>
</feature>
<dbReference type="GO" id="GO:0003682">
    <property type="term" value="F:chromatin binding"/>
    <property type="evidence" value="ECO:0007669"/>
    <property type="project" value="TreeGrafter"/>
</dbReference>
<feature type="region of interest" description="Disordered" evidence="7">
    <location>
        <begin position="17"/>
        <end position="41"/>
    </location>
</feature>
<dbReference type="GO" id="GO:0051306">
    <property type="term" value="P:mitotic sister chromatid separation"/>
    <property type="evidence" value="ECO:0007669"/>
    <property type="project" value="TreeGrafter"/>
</dbReference>
<protein>
    <recommendedName>
        <fullName evidence="3">Condensin-2 complex subunit H2</fullName>
    </recommendedName>
    <alternativeName>
        <fullName evidence="6">Non-SMC condensin II complex subunit H2</fullName>
    </alternativeName>
</protein>
<feature type="compositionally biased region" description="Basic residues" evidence="7">
    <location>
        <begin position="644"/>
        <end position="658"/>
    </location>
</feature>
<evidence type="ECO:0000259" key="10">
    <source>
        <dbReference type="Pfam" id="PF16869"/>
    </source>
</evidence>
<feature type="region of interest" description="Disordered" evidence="7">
    <location>
        <begin position="263"/>
        <end position="290"/>
    </location>
</feature>
<dbReference type="EMBL" id="GDJX01011603">
    <property type="protein sequence ID" value="JAT56333.1"/>
    <property type="molecule type" value="Transcribed_RNA"/>
</dbReference>
<dbReference type="Pfam" id="PF16869">
    <property type="entry name" value="CNDH2_M"/>
    <property type="match status" value="1"/>
</dbReference>
<dbReference type="InterPro" id="IPR023093">
    <property type="entry name" value="ScpA-like_C"/>
</dbReference>
<organism evidence="11">
    <name type="scientific">Anthurium amnicola</name>
    <dbReference type="NCBI Taxonomy" id="1678845"/>
    <lineage>
        <taxon>Eukaryota</taxon>
        <taxon>Viridiplantae</taxon>
        <taxon>Streptophyta</taxon>
        <taxon>Embryophyta</taxon>
        <taxon>Tracheophyta</taxon>
        <taxon>Spermatophyta</taxon>
        <taxon>Magnoliopsida</taxon>
        <taxon>Liliopsida</taxon>
        <taxon>Araceae</taxon>
        <taxon>Pothoideae</taxon>
        <taxon>Potheae</taxon>
        <taxon>Anthurium</taxon>
    </lineage>
</organism>
<feature type="domain" description="Condensin II complex subunit H2 middle" evidence="10">
    <location>
        <begin position="188"/>
        <end position="343"/>
    </location>
</feature>
<proteinExistence type="inferred from homology"/>
<evidence type="ECO:0000313" key="11">
    <source>
        <dbReference type="EMBL" id="JAT56333.1"/>
    </source>
</evidence>
<evidence type="ECO:0000259" key="9">
    <source>
        <dbReference type="Pfam" id="PF16858"/>
    </source>
</evidence>
<dbReference type="GO" id="GO:0000796">
    <property type="term" value="C:condensin complex"/>
    <property type="evidence" value="ECO:0007669"/>
    <property type="project" value="TreeGrafter"/>
</dbReference>
<dbReference type="Pfam" id="PF16858">
    <property type="entry name" value="CNDH2_C"/>
    <property type="match status" value="1"/>
</dbReference>
<dbReference type="AlphaFoldDB" id="A0A1D1YP04"/>
<evidence type="ECO:0000256" key="1">
    <source>
        <dbReference type="ARBA" id="ARBA00004123"/>
    </source>
</evidence>
<feature type="compositionally biased region" description="Basic and acidic residues" evidence="7">
    <location>
        <begin position="318"/>
        <end position="327"/>
    </location>
</feature>
<dbReference type="PANTHER" id="PTHR14324">
    <property type="entry name" value="CONDENSIN-2 COMPLEX SUBUNIT H2"/>
    <property type="match status" value="1"/>
</dbReference>
<feature type="region of interest" description="Disordered" evidence="7">
    <location>
        <begin position="643"/>
        <end position="669"/>
    </location>
</feature>
<feature type="compositionally biased region" description="Polar residues" evidence="7">
    <location>
        <begin position="263"/>
        <end position="272"/>
    </location>
</feature>
<comment type="subcellular location">
    <subcellularLocation>
        <location evidence="1">Nucleus</location>
    </subcellularLocation>
</comment>
<evidence type="ECO:0000256" key="6">
    <source>
        <dbReference type="ARBA" id="ARBA00030479"/>
    </source>
</evidence>
<dbReference type="InterPro" id="IPR009378">
    <property type="entry name" value="H2_N"/>
</dbReference>
<evidence type="ECO:0000256" key="5">
    <source>
        <dbReference type="ARBA" id="ARBA00023242"/>
    </source>
</evidence>
<evidence type="ECO:0000256" key="3">
    <source>
        <dbReference type="ARBA" id="ARBA00016903"/>
    </source>
</evidence>
<dbReference type="GO" id="GO:0010032">
    <property type="term" value="P:meiotic chromosome condensation"/>
    <property type="evidence" value="ECO:0007669"/>
    <property type="project" value="TreeGrafter"/>
</dbReference>
<dbReference type="PANTHER" id="PTHR14324:SF3">
    <property type="entry name" value="CONDENSIN-2 COMPLEX SUBUNIT H2"/>
    <property type="match status" value="1"/>
</dbReference>
<evidence type="ECO:0000256" key="7">
    <source>
        <dbReference type="SAM" id="MobiDB-lite"/>
    </source>
</evidence>
<feature type="non-terminal residue" evidence="11">
    <location>
        <position position="1"/>
    </location>
</feature>
<accession>A0A1D1YP04</accession>
<dbReference type="GO" id="GO:0005634">
    <property type="term" value="C:nucleus"/>
    <property type="evidence" value="ECO:0007669"/>
    <property type="project" value="UniProtKB-SubCell"/>
</dbReference>
<dbReference type="InterPro" id="IPR031737">
    <property type="entry name" value="CNDH2_C"/>
</dbReference>